<sequence length="42" mass="4769">MEARLVGELSLIMRTSERGILEAIRRVRLRPRVSGLRFEGSG</sequence>
<gene>
    <name evidence="1" type="ORF">BD01_1361</name>
</gene>
<accession>W8NUX1</accession>
<evidence type="ECO:0000313" key="1">
    <source>
        <dbReference type="EMBL" id="AHL22972.1"/>
    </source>
</evidence>
<dbReference type="KEGG" id="tnu:BD01_1361"/>
<dbReference type="HOGENOM" id="CLU_3245555_0_0_2"/>
<evidence type="ECO:0000313" key="2">
    <source>
        <dbReference type="Proteomes" id="UP000019434"/>
    </source>
</evidence>
<reference evidence="1 2" key="1">
    <citation type="submission" date="2014-02" db="EMBL/GenBank/DDBJ databases">
        <title>Genome Sequence of an Hyperthermophilic Archaeon, Thermococcus nautili 30-1, producing viral vesicles.</title>
        <authorList>
            <person name="Oberto J."/>
            <person name="Gaudin M."/>
            <person name="Cossu M."/>
            <person name="Gorlas A."/>
            <person name="Slesarev A."/>
            <person name="Marguet E."/>
            <person name="Forterre P."/>
        </authorList>
    </citation>
    <scope>NUCLEOTIDE SEQUENCE [LARGE SCALE GENOMIC DNA]</scope>
    <source>
        <strain evidence="1 2">30-1</strain>
    </source>
</reference>
<proteinExistence type="predicted"/>
<name>W8NUX1_9EURY</name>
<dbReference type="AlphaFoldDB" id="W8NUX1"/>
<organism evidence="1 2">
    <name type="scientific">Thermococcus nautili</name>
    <dbReference type="NCBI Taxonomy" id="195522"/>
    <lineage>
        <taxon>Archaea</taxon>
        <taxon>Methanobacteriati</taxon>
        <taxon>Methanobacteriota</taxon>
        <taxon>Thermococci</taxon>
        <taxon>Thermococcales</taxon>
        <taxon>Thermococcaceae</taxon>
        <taxon>Thermococcus</taxon>
    </lineage>
</organism>
<protein>
    <submittedName>
        <fullName evidence="1">Uncharacterized protein</fullName>
    </submittedName>
</protein>
<dbReference type="EMBL" id="CP007264">
    <property type="protein sequence ID" value="AHL22972.1"/>
    <property type="molecule type" value="Genomic_DNA"/>
</dbReference>
<dbReference type="Proteomes" id="UP000019434">
    <property type="component" value="Chromosome"/>
</dbReference>
<dbReference type="STRING" id="195522.BD01_1361"/>
<keyword evidence="2" id="KW-1185">Reference proteome</keyword>